<name>A0A2P8GLR7_9BACT</name>
<evidence type="ECO:0000313" key="1">
    <source>
        <dbReference type="EMBL" id="PSL34900.1"/>
    </source>
</evidence>
<gene>
    <name evidence="1" type="ORF">CLV42_102474</name>
</gene>
<evidence type="ECO:0000313" key="2">
    <source>
        <dbReference type="Proteomes" id="UP000240978"/>
    </source>
</evidence>
<sequence>MKHPVMNEFYGACAMRTNLSLEELAVIIADQLFGGRRLGGREKSIYEEIPAVFINDPILGLLVVLSEGKNDGRNGNWFVLHVSPWGDLDRYCYRNRIFEKRIILDGYLYHLLKFGLQRYPQVEILEPESREDTKYLFRLAERVVHRIESQLNENKELTGLMSFQESVIRGSSLMIVFSNVKCKIVCSLSMHPLDMPWAFQVEVVFEHGPRVELHKWKAEKTGHLEVPYEVAPLVFDDPEGRGGPVGRIIANDIIAFFKEIKSTGH</sequence>
<comment type="caution">
    <text evidence="1">The sequence shown here is derived from an EMBL/GenBank/DDBJ whole genome shotgun (WGS) entry which is preliminary data.</text>
</comment>
<dbReference type="AlphaFoldDB" id="A0A2P8GLR7"/>
<reference evidence="1 2" key="1">
    <citation type="submission" date="2018-03" db="EMBL/GenBank/DDBJ databases">
        <title>Genomic Encyclopedia of Archaeal and Bacterial Type Strains, Phase II (KMG-II): from individual species to whole genera.</title>
        <authorList>
            <person name="Goeker M."/>
        </authorList>
    </citation>
    <scope>NUCLEOTIDE SEQUENCE [LARGE SCALE GENOMIC DNA]</scope>
    <source>
        <strain evidence="1 2">DSM 18107</strain>
    </source>
</reference>
<keyword evidence="2" id="KW-1185">Reference proteome</keyword>
<dbReference type="RefSeq" id="WP_106601155.1">
    <property type="nucleotide sequence ID" value="NZ_PYGK01000002.1"/>
</dbReference>
<dbReference type="Proteomes" id="UP000240978">
    <property type="component" value="Unassembled WGS sequence"/>
</dbReference>
<accession>A0A2P8GLR7</accession>
<protein>
    <submittedName>
        <fullName evidence="1">Uncharacterized protein</fullName>
    </submittedName>
</protein>
<organism evidence="1 2">
    <name type="scientific">Chitinophaga ginsengisoli</name>
    <dbReference type="NCBI Taxonomy" id="363837"/>
    <lineage>
        <taxon>Bacteria</taxon>
        <taxon>Pseudomonadati</taxon>
        <taxon>Bacteroidota</taxon>
        <taxon>Chitinophagia</taxon>
        <taxon>Chitinophagales</taxon>
        <taxon>Chitinophagaceae</taxon>
        <taxon>Chitinophaga</taxon>
    </lineage>
</organism>
<dbReference type="EMBL" id="PYGK01000002">
    <property type="protein sequence ID" value="PSL34900.1"/>
    <property type="molecule type" value="Genomic_DNA"/>
</dbReference>
<proteinExistence type="predicted"/>
<dbReference type="OrthoDB" id="2988816at2"/>